<dbReference type="InterPro" id="IPR036291">
    <property type="entry name" value="NAD(P)-bd_dom_sf"/>
</dbReference>
<dbReference type="Proteomes" id="UP000248924">
    <property type="component" value="Unassembled WGS sequence"/>
</dbReference>
<evidence type="ECO:0000313" key="3">
    <source>
        <dbReference type="EMBL" id="PZG24137.1"/>
    </source>
</evidence>
<reference evidence="3 4" key="1">
    <citation type="submission" date="2018-01" db="EMBL/GenBank/DDBJ databases">
        <title>Draft genome sequence of Jishengella sp. NA12.</title>
        <authorList>
            <person name="Sahin N."/>
            <person name="Ay H."/>
            <person name="Saygin H."/>
        </authorList>
    </citation>
    <scope>NUCLEOTIDE SEQUENCE [LARGE SCALE GENOMIC DNA]</scope>
    <source>
        <strain evidence="3 4">NA12</strain>
    </source>
</reference>
<keyword evidence="4" id="KW-1185">Reference proteome</keyword>
<dbReference type="OrthoDB" id="154414at2"/>
<comment type="similarity">
    <text evidence="1">Belongs to the short-chain dehydrogenases/reductases (SDR) family.</text>
</comment>
<keyword evidence="2" id="KW-0560">Oxidoreductase</keyword>
<evidence type="ECO:0000313" key="4">
    <source>
        <dbReference type="Proteomes" id="UP000248924"/>
    </source>
</evidence>
<dbReference type="Gene3D" id="3.40.50.720">
    <property type="entry name" value="NAD(P)-binding Rossmann-like Domain"/>
    <property type="match status" value="2"/>
</dbReference>
<dbReference type="AlphaFoldDB" id="A0A2W2FQK7"/>
<evidence type="ECO:0008006" key="5">
    <source>
        <dbReference type="Google" id="ProtNLM"/>
    </source>
</evidence>
<dbReference type="EMBL" id="POTY01000003">
    <property type="protein sequence ID" value="PZG24137.1"/>
    <property type="molecule type" value="Genomic_DNA"/>
</dbReference>
<dbReference type="Pfam" id="PF00106">
    <property type="entry name" value="adh_short"/>
    <property type="match status" value="1"/>
</dbReference>
<gene>
    <name evidence="3" type="ORF">C1I95_01080</name>
</gene>
<protein>
    <recommendedName>
        <fullName evidence="5">Short-chain dehydrogenase</fullName>
    </recommendedName>
</protein>
<sequence>MKIAIVSGSSSGVGQSTAVQVARRGNGVILTYHGNQAGALETVAMIEKDGGAAVALPLDVGNTAAFPPFREAVAAALRDRWQRDTFDFLVNAFERFPEVIPGLAAKTALGRLGEPDDIGMFIAALLSEECRWITAQDIEVSGGYNL</sequence>
<evidence type="ECO:0000256" key="1">
    <source>
        <dbReference type="ARBA" id="ARBA00006484"/>
    </source>
</evidence>
<dbReference type="SUPFAM" id="SSF51735">
    <property type="entry name" value="NAD(P)-binding Rossmann-fold domains"/>
    <property type="match status" value="1"/>
</dbReference>
<comment type="caution">
    <text evidence="3">The sequence shown here is derived from an EMBL/GenBank/DDBJ whole genome shotgun (WGS) entry which is preliminary data.</text>
</comment>
<organism evidence="3 4">
    <name type="scientific">Micromonospora craterilacus</name>
    <dbReference type="NCBI Taxonomy" id="1655439"/>
    <lineage>
        <taxon>Bacteria</taxon>
        <taxon>Bacillati</taxon>
        <taxon>Actinomycetota</taxon>
        <taxon>Actinomycetes</taxon>
        <taxon>Micromonosporales</taxon>
        <taxon>Micromonosporaceae</taxon>
        <taxon>Micromonospora</taxon>
    </lineage>
</organism>
<dbReference type="PANTHER" id="PTHR43639:SF1">
    <property type="entry name" value="SHORT-CHAIN DEHYDROGENASE_REDUCTASE FAMILY PROTEIN"/>
    <property type="match status" value="1"/>
</dbReference>
<proteinExistence type="inferred from homology"/>
<dbReference type="Pfam" id="PF13561">
    <property type="entry name" value="adh_short_C2"/>
    <property type="match status" value="1"/>
</dbReference>
<dbReference type="GO" id="GO:0016491">
    <property type="term" value="F:oxidoreductase activity"/>
    <property type="evidence" value="ECO:0007669"/>
    <property type="project" value="UniProtKB-KW"/>
</dbReference>
<name>A0A2W2FQK7_9ACTN</name>
<dbReference type="InterPro" id="IPR002347">
    <property type="entry name" value="SDR_fam"/>
</dbReference>
<dbReference type="PANTHER" id="PTHR43639">
    <property type="entry name" value="OXIDOREDUCTASE, SHORT-CHAIN DEHYDROGENASE/REDUCTASE FAMILY (AFU_ORTHOLOGUE AFUA_5G02870)"/>
    <property type="match status" value="1"/>
</dbReference>
<accession>A0A2W2FQK7</accession>
<evidence type="ECO:0000256" key="2">
    <source>
        <dbReference type="ARBA" id="ARBA00023002"/>
    </source>
</evidence>
<dbReference type="RefSeq" id="WP_111211844.1">
    <property type="nucleotide sequence ID" value="NZ_POTY01000003.1"/>
</dbReference>